<dbReference type="InterPro" id="IPR029058">
    <property type="entry name" value="AB_hydrolase_fold"/>
</dbReference>
<protein>
    <submittedName>
        <fullName evidence="4">Unannotated protein</fullName>
    </submittedName>
</protein>
<organism evidence="4">
    <name type="scientific">freshwater metagenome</name>
    <dbReference type="NCBI Taxonomy" id="449393"/>
    <lineage>
        <taxon>unclassified sequences</taxon>
        <taxon>metagenomes</taxon>
        <taxon>ecological metagenomes</taxon>
    </lineage>
</organism>
<feature type="domain" description="Carboxylesterase type B" evidence="3">
    <location>
        <begin position="262"/>
        <end position="354"/>
    </location>
</feature>
<dbReference type="Pfam" id="PF00135">
    <property type="entry name" value="COesterase"/>
    <property type="match status" value="2"/>
</dbReference>
<evidence type="ECO:0000313" key="4">
    <source>
        <dbReference type="EMBL" id="CAB4955934.1"/>
    </source>
</evidence>
<sequence>MVWIHGGAFRSGTGAVEIYDGAAFARDGIVCVTFNYRLGMDGFGLFPDAPPNRGILDQVAALRWVRDEIAAFGGDPGRVTIAGESAGAMSALMLMASPGAIGLFHGVIAQSGAGHHAQSAESAERVAAALGVRLGVAPTARGFATVPTADFIAAQVRLAQEITTTDRASWGPLALDGMPYEPVVDGELIPHRPIDTLRRADPSSDVPVLIGANAEEYRFWLVPLGQIDHVSVGAVAATGAALGLSAERMAPYLGAPTPGVGLERLMSDWFFRIPALRVAEVRWGGPGATYLYDFQWRSPAVDGDLGAAHAVELAFVFDTVGVPSGWGMIGEDAPRALATEMHAAWVAFVRDGTPGWAPYEAGRRTVRVFGGSRGPGAVEHDPLSTRRELWNGVR</sequence>
<dbReference type="InterPro" id="IPR019826">
    <property type="entry name" value="Carboxylesterase_B_AS"/>
</dbReference>
<comment type="similarity">
    <text evidence="1">Belongs to the type-B carboxylesterase/lipase family.</text>
</comment>
<dbReference type="PANTHER" id="PTHR11559">
    <property type="entry name" value="CARBOXYLESTERASE"/>
    <property type="match status" value="1"/>
</dbReference>
<dbReference type="PROSITE" id="PS00122">
    <property type="entry name" value="CARBOXYLESTERASE_B_1"/>
    <property type="match status" value="1"/>
</dbReference>
<dbReference type="InterPro" id="IPR050309">
    <property type="entry name" value="Type-B_Carboxylest/Lipase"/>
</dbReference>
<dbReference type="InterPro" id="IPR002018">
    <property type="entry name" value="CarbesteraseB"/>
</dbReference>
<evidence type="ECO:0000256" key="1">
    <source>
        <dbReference type="ARBA" id="ARBA00005964"/>
    </source>
</evidence>
<evidence type="ECO:0000259" key="3">
    <source>
        <dbReference type="Pfam" id="PF00135"/>
    </source>
</evidence>
<gene>
    <name evidence="4" type="ORF">UFOPK3564_03761</name>
</gene>
<keyword evidence="2" id="KW-0378">Hydrolase</keyword>
<dbReference type="Gene3D" id="3.40.50.1820">
    <property type="entry name" value="alpha/beta hydrolase"/>
    <property type="match status" value="1"/>
</dbReference>
<accession>A0A6J7KQA7</accession>
<name>A0A6J7KQA7_9ZZZZ</name>
<dbReference type="EMBL" id="CAFBMK010000401">
    <property type="protein sequence ID" value="CAB4955934.1"/>
    <property type="molecule type" value="Genomic_DNA"/>
</dbReference>
<dbReference type="SUPFAM" id="SSF53474">
    <property type="entry name" value="alpha/beta-Hydrolases"/>
    <property type="match status" value="1"/>
</dbReference>
<feature type="domain" description="Carboxylesterase type B" evidence="3">
    <location>
        <begin position="1"/>
        <end position="221"/>
    </location>
</feature>
<dbReference type="GO" id="GO:0016787">
    <property type="term" value="F:hydrolase activity"/>
    <property type="evidence" value="ECO:0007669"/>
    <property type="project" value="UniProtKB-KW"/>
</dbReference>
<reference evidence="4" key="1">
    <citation type="submission" date="2020-05" db="EMBL/GenBank/DDBJ databases">
        <authorList>
            <person name="Chiriac C."/>
            <person name="Salcher M."/>
            <person name="Ghai R."/>
            <person name="Kavagutti S V."/>
        </authorList>
    </citation>
    <scope>NUCLEOTIDE SEQUENCE</scope>
</reference>
<evidence type="ECO:0000256" key="2">
    <source>
        <dbReference type="ARBA" id="ARBA00022801"/>
    </source>
</evidence>
<proteinExistence type="inferred from homology"/>
<dbReference type="AlphaFoldDB" id="A0A6J7KQA7"/>